<feature type="region of interest" description="Disordered" evidence="15">
    <location>
        <begin position="653"/>
        <end position="751"/>
    </location>
</feature>
<dbReference type="HOGENOM" id="CLU_001266_1_0_1"/>
<feature type="transmembrane region" description="Helical" evidence="16">
    <location>
        <begin position="1512"/>
        <end position="1530"/>
    </location>
</feature>
<dbReference type="eggNOG" id="KOG1609">
    <property type="taxonomic scope" value="Eukaryota"/>
</dbReference>
<evidence type="ECO:0000259" key="17">
    <source>
        <dbReference type="PROSITE" id="PS50089"/>
    </source>
</evidence>
<dbReference type="GeneID" id="27902190"/>
<keyword evidence="10" id="KW-0862">Zinc</keyword>
<feature type="transmembrane region" description="Helical" evidence="16">
    <location>
        <begin position="1566"/>
        <end position="1590"/>
    </location>
</feature>
<evidence type="ECO:0000256" key="15">
    <source>
        <dbReference type="SAM" id="MobiDB-lite"/>
    </source>
</evidence>
<proteinExistence type="predicted"/>
<dbReference type="PANTHER" id="PTHR13145">
    <property type="entry name" value="SSM4 PROTEIN"/>
    <property type="match status" value="1"/>
</dbReference>
<dbReference type="OMA" id="VGTCYMF"/>
<evidence type="ECO:0000256" key="9">
    <source>
        <dbReference type="ARBA" id="ARBA00022786"/>
    </source>
</evidence>
<feature type="transmembrane region" description="Helical" evidence="16">
    <location>
        <begin position="1276"/>
        <end position="1299"/>
    </location>
</feature>
<accession>M3D5Z9</accession>
<feature type="transmembrane region" description="Helical" evidence="16">
    <location>
        <begin position="1471"/>
        <end position="1492"/>
    </location>
</feature>
<dbReference type="PROSITE" id="PS50089">
    <property type="entry name" value="ZF_RING_2"/>
    <property type="match status" value="1"/>
</dbReference>
<feature type="domain" description="RING-CH-type" evidence="18">
    <location>
        <begin position="53"/>
        <end position="114"/>
    </location>
</feature>
<dbReference type="InterPro" id="IPR056521">
    <property type="entry name" value="MARCHF6-like_C"/>
</dbReference>
<evidence type="ECO:0000259" key="18">
    <source>
        <dbReference type="PROSITE" id="PS51292"/>
    </source>
</evidence>
<organism evidence="19 20">
    <name type="scientific">Sphaerulina musiva (strain SO2202)</name>
    <name type="common">Poplar stem canker fungus</name>
    <name type="synonym">Septoria musiva</name>
    <dbReference type="NCBI Taxonomy" id="692275"/>
    <lineage>
        <taxon>Eukaryota</taxon>
        <taxon>Fungi</taxon>
        <taxon>Dikarya</taxon>
        <taxon>Ascomycota</taxon>
        <taxon>Pezizomycotina</taxon>
        <taxon>Dothideomycetes</taxon>
        <taxon>Dothideomycetidae</taxon>
        <taxon>Mycosphaerellales</taxon>
        <taxon>Mycosphaerellaceae</taxon>
        <taxon>Sphaerulina</taxon>
    </lineage>
</organism>
<evidence type="ECO:0000256" key="7">
    <source>
        <dbReference type="ARBA" id="ARBA00022723"/>
    </source>
</evidence>
<evidence type="ECO:0000256" key="5">
    <source>
        <dbReference type="ARBA" id="ARBA00022679"/>
    </source>
</evidence>
<protein>
    <recommendedName>
        <fullName evidence="4">RING-type E3 ubiquitin transferase</fullName>
        <ecNumber evidence="4">2.3.2.27</ecNumber>
    </recommendedName>
</protein>
<feature type="transmembrane region" description="Helical" evidence="16">
    <location>
        <begin position="146"/>
        <end position="167"/>
    </location>
</feature>
<name>M3D5Z9_SPHMS</name>
<feature type="transmembrane region" description="Helical" evidence="16">
    <location>
        <begin position="919"/>
        <end position="941"/>
    </location>
</feature>
<dbReference type="Gene3D" id="3.30.40.10">
    <property type="entry name" value="Zinc/RING finger domain, C3HC4 (zinc finger)"/>
    <property type="match status" value="1"/>
</dbReference>
<feature type="coiled-coil region" evidence="14">
    <location>
        <begin position="327"/>
        <end position="374"/>
    </location>
</feature>
<evidence type="ECO:0000313" key="19">
    <source>
        <dbReference type="EMBL" id="EMF13299.1"/>
    </source>
</evidence>
<evidence type="ECO:0000313" key="20">
    <source>
        <dbReference type="Proteomes" id="UP000016931"/>
    </source>
</evidence>
<dbReference type="InterPro" id="IPR011016">
    <property type="entry name" value="Znf_RING-CH"/>
</dbReference>
<dbReference type="OrthoDB" id="1108038at2759"/>
<feature type="domain" description="RING-type" evidence="17">
    <location>
        <begin position="61"/>
        <end position="108"/>
    </location>
</feature>
<keyword evidence="8 13" id="KW-0863">Zinc-finger</keyword>
<keyword evidence="5" id="KW-0808">Transferase</keyword>
<keyword evidence="11 16" id="KW-1133">Transmembrane helix</keyword>
<dbReference type="PROSITE" id="PS51292">
    <property type="entry name" value="ZF_RING_CH"/>
    <property type="match status" value="1"/>
</dbReference>
<dbReference type="FunFam" id="3.30.40.10:FF:000287">
    <property type="entry name" value="RING finger membrane protein"/>
    <property type="match status" value="1"/>
</dbReference>
<feature type="transmembrane region" description="Helical" evidence="16">
    <location>
        <begin position="879"/>
        <end position="899"/>
    </location>
</feature>
<feature type="transmembrane region" description="Helical" evidence="16">
    <location>
        <begin position="1703"/>
        <end position="1727"/>
    </location>
</feature>
<dbReference type="GO" id="GO:0061630">
    <property type="term" value="F:ubiquitin protein ligase activity"/>
    <property type="evidence" value="ECO:0007669"/>
    <property type="project" value="UniProtKB-EC"/>
</dbReference>
<dbReference type="SUPFAM" id="SSF57850">
    <property type="entry name" value="RING/U-box"/>
    <property type="match status" value="1"/>
</dbReference>
<feature type="transmembrane region" description="Helical" evidence="16">
    <location>
        <begin position="1120"/>
        <end position="1140"/>
    </location>
</feature>
<dbReference type="InterPro" id="IPR013083">
    <property type="entry name" value="Znf_RING/FYVE/PHD"/>
</dbReference>
<keyword evidence="9" id="KW-0833">Ubl conjugation pathway</keyword>
<dbReference type="InterPro" id="IPR001841">
    <property type="entry name" value="Znf_RING"/>
</dbReference>
<keyword evidence="6 16" id="KW-0812">Transmembrane</keyword>
<evidence type="ECO:0000256" key="12">
    <source>
        <dbReference type="ARBA" id="ARBA00023136"/>
    </source>
</evidence>
<comment type="catalytic activity">
    <reaction evidence="1">
        <text>S-ubiquitinyl-[E2 ubiquitin-conjugating enzyme]-L-cysteine + [acceptor protein]-L-lysine = [E2 ubiquitin-conjugating enzyme]-L-cysteine + N(6)-ubiquitinyl-[acceptor protein]-L-lysine.</text>
        <dbReference type="EC" id="2.3.2.27"/>
    </reaction>
</comment>
<evidence type="ECO:0000256" key="10">
    <source>
        <dbReference type="ARBA" id="ARBA00022833"/>
    </source>
</evidence>
<keyword evidence="7" id="KW-0479">Metal-binding</keyword>
<evidence type="ECO:0000256" key="4">
    <source>
        <dbReference type="ARBA" id="ARBA00012483"/>
    </source>
</evidence>
<evidence type="ECO:0000256" key="16">
    <source>
        <dbReference type="SAM" id="Phobius"/>
    </source>
</evidence>
<evidence type="ECO:0000256" key="8">
    <source>
        <dbReference type="ARBA" id="ARBA00022771"/>
    </source>
</evidence>
<evidence type="ECO:0000256" key="3">
    <source>
        <dbReference type="ARBA" id="ARBA00004906"/>
    </source>
</evidence>
<gene>
    <name evidence="19" type="ORF">SEPMUDRAFT_148645</name>
</gene>
<dbReference type="EC" id="2.3.2.27" evidence="4"/>
<dbReference type="GO" id="GO:0036503">
    <property type="term" value="P:ERAD pathway"/>
    <property type="evidence" value="ECO:0007669"/>
    <property type="project" value="TreeGrafter"/>
</dbReference>
<comment type="pathway">
    <text evidence="3">Protein modification; protein ubiquitination.</text>
</comment>
<evidence type="ECO:0000256" key="6">
    <source>
        <dbReference type="ARBA" id="ARBA00022692"/>
    </source>
</evidence>
<dbReference type="GO" id="GO:0005789">
    <property type="term" value="C:endoplasmic reticulum membrane"/>
    <property type="evidence" value="ECO:0007669"/>
    <property type="project" value="TreeGrafter"/>
</dbReference>
<dbReference type="CDD" id="cd16702">
    <property type="entry name" value="RING_CH-C4HC3_MARCH6"/>
    <property type="match status" value="1"/>
</dbReference>
<sequence>MTDTTDTSRAERTSDPSRGSAVSFSDIPDLMNDPAFAPPQRRDTASSMKSGTDGDAGGDTCRICRSEGSPDEPLFYPCKCSGSIKFVHQECLMEWLSHSHKKHCELCKTPFRFTKLYDADMPTTLPWTVFIQRAFIHVAMMFSSGLRALVVISVWLLFLPLMIRWAWRWMFWFADAGWARELYIKRMQVADVNAAKAQHSGTELVHDVSAGLQTALYDAYDRWFGSVDWKSTFMQSTTNATATAPSTIRNATATINIYNTTSYWPQADASVLSSWTHLSELTPSPKINRVILDVFEGQLITCVVILGFILVFLIREWVVQQQPLVNLDQLQNERREQERRIQERDRLRRQAELVEEARERLAALQNERVARLRRMQDEDGGASSTNANRAPDIIEIGWDEVYVLIDSATQELSLGGGGREAFMIKASEVMCEILAAESSGADASTLADKVHSKLSELSNEQREAWEEVLLAELEARGARKPGRGASSRESQAAVAESSTAPRRPRMPARAQSSAATVINRVLEEEEVDPDRTARGEAADANPSLDEAAFSASRAENQAVPRGPRPISTTRLLEANPAVKTQVLNEPVPSHNDASATGLETMPITNAGPDAKVNIKRKGTGKARIIVLEPDEEEPAHIIAANELNRLLAKKVASSDAKVPEGTSREEPGANEQEATDLTVYQSRHESESSGPPSDSRVNPFHPDGPMPDSSRSVSNDDIAATSGVNHEETNEEEDQARQAEMGYEAAEATEHDSDVADLAIPTPQRVVPPAGPANWLIDWFWGDIQPQNHSEPIPAAPEERIDPHDPQEAPLVPVQDGAQFIDQEMDDGEPQGAPDPEVLAAAQQVGLDAEAIEDAEDLEGIVELIGLQGPIIGLFQTSCFCSVLVISSVFCAIGVPYMWGKLVLVFINSPVESLIKTPLRFISLFTDFLVDVALLVIGWLATAAIKLVETVTSSVEAFVPWLGDAELTSWCYKISKATAVGAYHRLSSLFPSATDTSADTAGMQWAWLHVSVEAHASLRTIQHESSVVLNYSGSVITSIVECVSSGSATVICHSLLAAVKHIAGNVVRACASLESVKEYVSQWWTTISGMRSGWLLNLSSANSSVAFDPALVYWNSNDRGLAVLAGYVALAMLAAIYVALDTPITSSESHQKTEKVIRDSLRQAGGVLKVILIISIEMLVFPLYCGLLLDIAFLPLQDGASLATRWAYATQAPYTFCFIHWFVGTCYMFHFALFVGMCRKILRKGTLWFIRDPDDPTFHPVRDVLERNVTTQLRKIAFSALVYGALVILCLGGVIWSIGRLFQGIFPIHWVATEPYVEFSVDLLLYTSLTPTLLNLAKPSTIVHAMYAWWLRRCARALRLSHFLFGDRKKDEEGRHVRGTWSSFFLMKTAKLDQATGLILVDNEERPEVFFQRDGKYVLTPCNDQYRPPKPGEAFIHVENNDVYIADKNGKKNDHFARIYTPPNFRLRMTFFMVSLWMFSAFIGLCATLVPLCFGRQVLVMVLPAGVVVNDIYAYSIGAYFFGGLLFLALKGGAGAQYLRQRATEVDFKAWAAAAAKTTLQALKCLYVYGFACVVMPLVFVTTLHFYFLIPLHTHLASSIRPALLDAMNPDAANSTLTAVVNATMQSFSQQGSNFTQASSRSTMPSVAEHSIHVLADGALGMLIGKIVVRGILLAPSSRAAEACRRITADGYLNPNARLATRFIIVPATLLSSVVLLGPLGLANMILSFVTWLGPRMASNFEGITEEVQVLVHRYSYPVTAAWALSLWGTGQMAKATGRWRARIRDEVYLVGERLHNFGEKKPPPGTKGVVRRAR</sequence>
<dbReference type="Pfam" id="PF12906">
    <property type="entry name" value="RINGv"/>
    <property type="match status" value="1"/>
</dbReference>
<keyword evidence="20" id="KW-1185">Reference proteome</keyword>
<feature type="transmembrane region" description="Helical" evidence="16">
    <location>
        <begin position="1213"/>
        <end position="1235"/>
    </location>
</feature>
<dbReference type="RefSeq" id="XP_016761420.1">
    <property type="nucleotide sequence ID" value="XM_016905053.1"/>
</dbReference>
<evidence type="ECO:0000256" key="14">
    <source>
        <dbReference type="SAM" id="Coils"/>
    </source>
</evidence>
<dbReference type="Proteomes" id="UP000016931">
    <property type="component" value="Unassembled WGS sequence"/>
</dbReference>
<evidence type="ECO:0000256" key="13">
    <source>
        <dbReference type="PROSITE-ProRule" id="PRU00175"/>
    </source>
</evidence>
<dbReference type="EMBL" id="KB456263">
    <property type="protein sequence ID" value="EMF13299.1"/>
    <property type="molecule type" value="Genomic_DNA"/>
</dbReference>
<evidence type="ECO:0000256" key="2">
    <source>
        <dbReference type="ARBA" id="ARBA00004141"/>
    </source>
</evidence>
<feature type="region of interest" description="Disordered" evidence="15">
    <location>
        <begin position="477"/>
        <end position="568"/>
    </location>
</feature>
<keyword evidence="14" id="KW-0175">Coiled coil</keyword>
<feature type="region of interest" description="Disordered" evidence="15">
    <location>
        <begin position="1"/>
        <end position="57"/>
    </location>
</feature>
<dbReference type="PANTHER" id="PTHR13145:SF0">
    <property type="entry name" value="E3 UBIQUITIN-PROTEIN LIGASE MARCHF6"/>
    <property type="match status" value="1"/>
</dbReference>
<comment type="subcellular location">
    <subcellularLocation>
        <location evidence="2">Membrane</location>
        <topology evidence="2">Multi-pass membrane protein</topology>
    </subcellularLocation>
</comment>
<feature type="compositionally biased region" description="Basic and acidic residues" evidence="15">
    <location>
        <begin position="1"/>
        <end position="15"/>
    </location>
</feature>
<keyword evidence="12 16" id="KW-0472">Membrane</keyword>
<evidence type="ECO:0000256" key="11">
    <source>
        <dbReference type="ARBA" id="ARBA00022989"/>
    </source>
</evidence>
<feature type="transmembrane region" description="Helical" evidence="16">
    <location>
        <begin position="1170"/>
        <end position="1193"/>
    </location>
</feature>
<dbReference type="GO" id="GO:0008270">
    <property type="term" value="F:zinc ion binding"/>
    <property type="evidence" value="ECO:0007669"/>
    <property type="project" value="UniProtKB-KW"/>
</dbReference>
<feature type="compositionally biased region" description="Low complexity" evidence="15">
    <location>
        <begin position="497"/>
        <end position="515"/>
    </location>
</feature>
<dbReference type="SMART" id="SM00744">
    <property type="entry name" value="RINGv"/>
    <property type="match status" value="1"/>
</dbReference>
<dbReference type="Pfam" id="PF23113">
    <property type="entry name" value="MARCHF6_C"/>
    <property type="match status" value="1"/>
</dbReference>
<evidence type="ECO:0000256" key="1">
    <source>
        <dbReference type="ARBA" id="ARBA00000900"/>
    </source>
</evidence>
<reference evidence="19 20" key="1">
    <citation type="journal article" date="2012" name="PLoS Pathog.">
        <title>Diverse lifestyles and strategies of plant pathogenesis encoded in the genomes of eighteen Dothideomycetes fungi.</title>
        <authorList>
            <person name="Ohm R.A."/>
            <person name="Feau N."/>
            <person name="Henrissat B."/>
            <person name="Schoch C.L."/>
            <person name="Horwitz B.A."/>
            <person name="Barry K.W."/>
            <person name="Condon B.J."/>
            <person name="Copeland A.C."/>
            <person name="Dhillon B."/>
            <person name="Glaser F."/>
            <person name="Hesse C.N."/>
            <person name="Kosti I."/>
            <person name="LaButti K."/>
            <person name="Lindquist E.A."/>
            <person name="Lucas S."/>
            <person name="Salamov A.A."/>
            <person name="Bradshaw R.E."/>
            <person name="Ciuffetti L."/>
            <person name="Hamelin R.C."/>
            <person name="Kema G.H.J."/>
            <person name="Lawrence C."/>
            <person name="Scott J.A."/>
            <person name="Spatafora J.W."/>
            <person name="Turgeon B.G."/>
            <person name="de Wit P.J.G.M."/>
            <person name="Zhong S."/>
            <person name="Goodwin S.B."/>
            <person name="Grigoriev I.V."/>
        </authorList>
    </citation>
    <scope>NUCLEOTIDE SEQUENCE [LARGE SCALE GENOMIC DNA]</scope>
    <source>
        <strain evidence="19 20">SO2202</strain>
    </source>
</reference>
<dbReference type="STRING" id="692275.M3D5Z9"/>